<feature type="domain" description="DUF7674" evidence="1">
    <location>
        <begin position="44"/>
        <end position="125"/>
    </location>
</feature>
<sequence length="129" mass="15294">MCLIKTDLGKYEEYIYFFIEKNRAYFSAYQEQIFPFDMEYIPSLLWLLASFAETTIKIFDDLDEKTRNEIFDFVEKGAASEDEYIGTAFCTGFVETIVNIAKEDEYKIVSKYFRNETQEYAAAWMKFGE</sequence>
<reference evidence="2 3" key="1">
    <citation type="submission" date="2009-07" db="EMBL/GenBank/DDBJ databases">
        <authorList>
            <person name="Madupu R."/>
            <person name="Sebastian Y."/>
            <person name="Durkin A.S."/>
            <person name="Torralba M."/>
            <person name="Methe B."/>
            <person name="Sutton G.G."/>
            <person name="Strausberg R.L."/>
            <person name="Nelson K.E."/>
        </authorList>
    </citation>
    <scope>NUCLEOTIDE SEQUENCE [LARGE SCALE GENOMIC DNA]</scope>
    <source>
        <strain evidence="2 3">RM3268</strain>
    </source>
</reference>
<keyword evidence="3" id="KW-1185">Reference proteome</keyword>
<dbReference type="EMBL" id="ACYG01000030">
    <property type="protein sequence ID" value="EEV16552.1"/>
    <property type="molecule type" value="Genomic_DNA"/>
</dbReference>
<dbReference type="Proteomes" id="UP000005709">
    <property type="component" value="Unassembled WGS sequence"/>
</dbReference>
<evidence type="ECO:0000313" key="2">
    <source>
        <dbReference type="EMBL" id="EEV16552.1"/>
    </source>
</evidence>
<accession>C8PKE3</accession>
<dbReference type="STRING" id="824.CGRAC_2103"/>
<protein>
    <recommendedName>
        <fullName evidence="1">DUF7674 domain-containing protein</fullName>
    </recommendedName>
</protein>
<dbReference type="RefSeq" id="WP_005872740.1">
    <property type="nucleotide sequence ID" value="NZ_ACYG01000030.1"/>
</dbReference>
<organism evidence="2 3">
    <name type="scientific">Campylobacter gracilis RM3268</name>
    <dbReference type="NCBI Taxonomy" id="553220"/>
    <lineage>
        <taxon>Bacteria</taxon>
        <taxon>Pseudomonadati</taxon>
        <taxon>Campylobacterota</taxon>
        <taxon>Epsilonproteobacteria</taxon>
        <taxon>Campylobacterales</taxon>
        <taxon>Campylobacteraceae</taxon>
        <taxon>Campylobacter</taxon>
    </lineage>
</organism>
<gene>
    <name evidence="2" type="ORF">CAMGR0001_0164</name>
</gene>
<comment type="caution">
    <text evidence="2">The sequence shown here is derived from an EMBL/GenBank/DDBJ whole genome shotgun (WGS) entry which is preliminary data.</text>
</comment>
<dbReference type="InterPro" id="IPR056091">
    <property type="entry name" value="DUF7674"/>
</dbReference>
<evidence type="ECO:0000313" key="3">
    <source>
        <dbReference type="Proteomes" id="UP000005709"/>
    </source>
</evidence>
<dbReference type="Pfam" id="PF24722">
    <property type="entry name" value="DUF7674"/>
    <property type="match status" value="1"/>
</dbReference>
<name>C8PKE3_9BACT</name>
<dbReference type="AlphaFoldDB" id="C8PKE3"/>
<proteinExistence type="predicted"/>
<evidence type="ECO:0000259" key="1">
    <source>
        <dbReference type="Pfam" id="PF24722"/>
    </source>
</evidence>